<dbReference type="KEGG" id="ahm:TL08_23325"/>
<gene>
    <name evidence="1" type="ORF">TL08_23325</name>
</gene>
<dbReference type="Proteomes" id="UP000095210">
    <property type="component" value="Chromosome"/>
</dbReference>
<dbReference type="AlphaFoldDB" id="A0AAC9N0J6"/>
<keyword evidence="2" id="KW-1185">Reference proteome</keyword>
<evidence type="ECO:0000313" key="2">
    <source>
        <dbReference type="Proteomes" id="UP000095210"/>
    </source>
</evidence>
<reference evidence="2" key="1">
    <citation type="submission" date="2016-03" db="EMBL/GenBank/DDBJ databases">
        <title>Complete genome sequence of the type strain Actinoalloteichus hymeniacidonis DSM 45092.</title>
        <authorList>
            <person name="Schaffert L."/>
            <person name="Albersmeier A."/>
            <person name="Winkler A."/>
            <person name="Kalinowski J."/>
            <person name="Zotchev S."/>
            <person name="Ruckert C."/>
        </authorList>
    </citation>
    <scope>NUCLEOTIDE SEQUENCE [LARGE SCALE GENOMIC DNA]</scope>
    <source>
        <strain evidence="2">HPA177(T) (DSM 45092(T))</strain>
    </source>
</reference>
<organism evidence="1 2">
    <name type="scientific">Actinoalloteichus hymeniacidonis</name>
    <dbReference type="NCBI Taxonomy" id="340345"/>
    <lineage>
        <taxon>Bacteria</taxon>
        <taxon>Bacillati</taxon>
        <taxon>Actinomycetota</taxon>
        <taxon>Actinomycetes</taxon>
        <taxon>Pseudonocardiales</taxon>
        <taxon>Pseudonocardiaceae</taxon>
        <taxon>Actinoalloteichus</taxon>
    </lineage>
</organism>
<sequence length="241" mass="25302">MSDLNPADRLTAPEETAPMPTWTEQVLGFTDLFSVTAWVREACKTFIDVDPVTWFSEWVIGDWKQVGLAESAVLNAEKFHADFAANMDALIPGLAWEGNAASAAGEYFGRVAEVLRDQQTAIAEAAAGLAELKNSIYFSIKTLEGLISATLDLVIELALEAIVAAAAGAPTAGVGAIPGLAAMALTVIKALGKWAQVVEAIGWMMTAVYGLTGVVQAMTTSLEVSSTIPMPGAAYDHPGVD</sequence>
<accession>A0AAC9N0J6</accession>
<proteinExistence type="predicted"/>
<dbReference type="RefSeq" id="WP_157421268.1">
    <property type="nucleotide sequence ID" value="NZ_CP014859.1"/>
</dbReference>
<evidence type="ECO:0000313" key="1">
    <source>
        <dbReference type="EMBL" id="AOS65445.1"/>
    </source>
</evidence>
<name>A0AAC9N0J6_9PSEU</name>
<dbReference type="EMBL" id="CP014859">
    <property type="protein sequence ID" value="AOS65445.1"/>
    <property type="molecule type" value="Genomic_DNA"/>
</dbReference>
<protein>
    <submittedName>
        <fullName evidence="1">Uncharacterized protein</fullName>
    </submittedName>
</protein>